<evidence type="ECO:0000313" key="2">
    <source>
        <dbReference type="Proteomes" id="UP000779508"/>
    </source>
</evidence>
<sequence>MKSLLIKANVKLNGVDIEISPEDAINKLIEVFGYGDRGKRGEECFVKNGAIYRAVEKGYGELNWDDILVSKNSNKVKELESLLFLKQRIESKHTLENENDEELEL</sequence>
<protein>
    <submittedName>
        <fullName evidence="1">Uncharacterized protein</fullName>
    </submittedName>
</protein>
<comment type="caution">
    <text evidence="1">The sequence shown here is derived from an EMBL/GenBank/DDBJ whole genome shotgun (WGS) entry which is preliminary data.</text>
</comment>
<name>A0ABS6G447_9FIRM</name>
<keyword evidence="2" id="KW-1185">Reference proteome</keyword>
<dbReference type="RefSeq" id="WP_216417249.1">
    <property type="nucleotide sequence ID" value="NZ_JAHLQK010000004.1"/>
</dbReference>
<dbReference type="Proteomes" id="UP000779508">
    <property type="component" value="Unassembled WGS sequence"/>
</dbReference>
<accession>A0ABS6G447</accession>
<reference evidence="1 2" key="1">
    <citation type="submission" date="2021-06" db="EMBL/GenBank/DDBJ databases">
        <authorList>
            <person name="Sun Q."/>
            <person name="Li D."/>
        </authorList>
    </citation>
    <scope>NUCLEOTIDE SEQUENCE [LARGE SCALE GENOMIC DNA]</scope>
    <source>
        <strain evidence="1 2">MSJ-5</strain>
    </source>
</reference>
<organism evidence="1 2">
    <name type="scientific">Alkaliphilus flagellatus</name>
    <dbReference type="NCBI Taxonomy" id="2841507"/>
    <lineage>
        <taxon>Bacteria</taxon>
        <taxon>Bacillati</taxon>
        <taxon>Bacillota</taxon>
        <taxon>Clostridia</taxon>
        <taxon>Peptostreptococcales</taxon>
        <taxon>Natronincolaceae</taxon>
        <taxon>Alkaliphilus</taxon>
    </lineage>
</organism>
<gene>
    <name evidence="1" type="ORF">KQI88_10855</name>
</gene>
<proteinExistence type="predicted"/>
<dbReference type="EMBL" id="JAHLQK010000004">
    <property type="protein sequence ID" value="MBU5676916.1"/>
    <property type="molecule type" value="Genomic_DNA"/>
</dbReference>
<evidence type="ECO:0000313" key="1">
    <source>
        <dbReference type="EMBL" id="MBU5676916.1"/>
    </source>
</evidence>